<proteinExistence type="predicted"/>
<evidence type="ECO:0000313" key="3">
    <source>
        <dbReference type="Proteomes" id="UP001467690"/>
    </source>
</evidence>
<sequence>MATTRKLKVSLCVILVIILFSFILDACLQVYLASKHLNKLVQQAHQSHHLVFNAEITNWFTAQKSEQQKYWMAQLAERLQAMQSMPVQQIQAPKKVLLYLANRNYLPAQLALAQQNDNQGHTQTAALWYKKAAVKSAYAGYLYANRIKSTDAQSANDYFKRALNQTFIKAHTDSHAEVLQNVQKTGRPLSAKQLLNAQYDYLQHLIRQNAVPEQWLPLLTTLAEKNKGNSQDWLKRYQAHFRPNLQRFKRALTDAVNNADLPCKKPIHLITHQPWDMAALRQATERVLKSDALFSEFCIAQQHWLAANLNRETRWQMSQFARYFIDYQPDNKKSYKQNNLIVLNKFSDTALIQHEIAHWLGFEDEYVLTNPQLQERCGGQNKAMFRLGVNLIAVDSQYYYPTKFELVQSLEKYSTWSQYVNNLQNWIMKTELGYQLKSGVTKQLNTEAIGYYPVETCQGSNRFQAYKPVAKATFMQNYQLAIPKLYKDLYFAAGDVTNN</sequence>
<reference evidence="2 3" key="1">
    <citation type="submission" date="2024-06" db="EMBL/GenBank/DDBJ databases">
        <authorList>
            <person name="Chen R.Y."/>
        </authorList>
    </citation>
    <scope>NUCLEOTIDE SEQUENCE [LARGE SCALE GENOMIC DNA]</scope>
    <source>
        <strain evidence="2 3">D2</strain>
    </source>
</reference>
<accession>A0ABV1RHD8</accession>
<dbReference type="Proteomes" id="UP001467690">
    <property type="component" value="Unassembled WGS sequence"/>
</dbReference>
<keyword evidence="3" id="KW-1185">Reference proteome</keyword>
<organism evidence="2 3">
    <name type="scientific">Catenovulum sediminis</name>
    <dbReference type="NCBI Taxonomy" id="1740262"/>
    <lineage>
        <taxon>Bacteria</taxon>
        <taxon>Pseudomonadati</taxon>
        <taxon>Pseudomonadota</taxon>
        <taxon>Gammaproteobacteria</taxon>
        <taxon>Alteromonadales</taxon>
        <taxon>Alteromonadaceae</taxon>
        <taxon>Catenovulum</taxon>
    </lineage>
</organism>
<evidence type="ECO:0000256" key="1">
    <source>
        <dbReference type="SAM" id="Phobius"/>
    </source>
</evidence>
<gene>
    <name evidence="2" type="ORF">ABS311_10380</name>
</gene>
<keyword evidence="1" id="KW-1133">Transmembrane helix</keyword>
<dbReference type="RefSeq" id="WP_350401784.1">
    <property type="nucleotide sequence ID" value="NZ_JBELOE010000209.1"/>
</dbReference>
<protein>
    <submittedName>
        <fullName evidence="2">Uncharacterized protein</fullName>
    </submittedName>
</protein>
<evidence type="ECO:0000313" key="2">
    <source>
        <dbReference type="EMBL" id="MER2492285.1"/>
    </source>
</evidence>
<name>A0ABV1RHD8_9ALTE</name>
<keyword evidence="1" id="KW-0472">Membrane</keyword>
<feature type="transmembrane region" description="Helical" evidence="1">
    <location>
        <begin position="12"/>
        <end position="32"/>
    </location>
</feature>
<dbReference type="EMBL" id="JBELOE010000209">
    <property type="protein sequence ID" value="MER2492285.1"/>
    <property type="molecule type" value="Genomic_DNA"/>
</dbReference>
<keyword evidence="1" id="KW-0812">Transmembrane</keyword>
<comment type="caution">
    <text evidence="2">The sequence shown here is derived from an EMBL/GenBank/DDBJ whole genome shotgun (WGS) entry which is preliminary data.</text>
</comment>